<evidence type="ECO:0000313" key="2">
    <source>
        <dbReference type="EMBL" id="MPM75476.1"/>
    </source>
</evidence>
<comment type="caution">
    <text evidence="2">The sequence shown here is derived from an EMBL/GenBank/DDBJ whole genome shotgun (WGS) entry which is preliminary data.</text>
</comment>
<sequence length="37" mass="4047">MTKIDDTGQGSEDQTHGAIPLIYPPQKNARYASSGLW</sequence>
<gene>
    <name evidence="2" type="ORF">SDC9_122469</name>
</gene>
<dbReference type="AlphaFoldDB" id="A0A645CET8"/>
<reference evidence="2" key="1">
    <citation type="submission" date="2019-08" db="EMBL/GenBank/DDBJ databases">
        <authorList>
            <person name="Kucharzyk K."/>
            <person name="Murdoch R.W."/>
            <person name="Higgins S."/>
            <person name="Loffler F."/>
        </authorList>
    </citation>
    <scope>NUCLEOTIDE SEQUENCE</scope>
</reference>
<protein>
    <submittedName>
        <fullName evidence="2">Uncharacterized protein</fullName>
    </submittedName>
</protein>
<name>A0A645CET8_9ZZZZ</name>
<accession>A0A645CET8</accession>
<evidence type="ECO:0000256" key="1">
    <source>
        <dbReference type="SAM" id="MobiDB-lite"/>
    </source>
</evidence>
<organism evidence="2">
    <name type="scientific">bioreactor metagenome</name>
    <dbReference type="NCBI Taxonomy" id="1076179"/>
    <lineage>
        <taxon>unclassified sequences</taxon>
        <taxon>metagenomes</taxon>
        <taxon>ecological metagenomes</taxon>
    </lineage>
</organism>
<feature type="region of interest" description="Disordered" evidence="1">
    <location>
        <begin position="1"/>
        <end position="22"/>
    </location>
</feature>
<dbReference type="EMBL" id="VSSQ01026651">
    <property type="protein sequence ID" value="MPM75476.1"/>
    <property type="molecule type" value="Genomic_DNA"/>
</dbReference>
<proteinExistence type="predicted"/>